<evidence type="ECO:0000256" key="4">
    <source>
        <dbReference type="ARBA" id="ARBA00007997"/>
    </source>
</evidence>
<feature type="compositionally biased region" description="Low complexity" evidence="17">
    <location>
        <begin position="30"/>
        <end position="42"/>
    </location>
</feature>
<comment type="catalytic activity">
    <reaction evidence="1 16">
        <text>S-ubiquitinyl-[E2 ubiquitin-conjugating enzyme]-L-cysteine + [acceptor protein]-L-lysine = [E2 ubiquitin-conjugating enzyme]-L-cysteine + N(6)-ubiquitinyl-[acceptor protein]-L-lysine.</text>
        <dbReference type="EC" id="2.3.2.27"/>
    </reaction>
</comment>
<keyword evidence="12 16" id="KW-0833">Ubl conjugation pathway</keyword>
<dbReference type="GO" id="GO:0061630">
    <property type="term" value="F:ubiquitin protein ligase activity"/>
    <property type="evidence" value="ECO:0007669"/>
    <property type="project" value="UniProtKB-UniRule"/>
</dbReference>
<dbReference type="InterPro" id="IPR011016">
    <property type="entry name" value="Znf_RING-CH"/>
</dbReference>
<evidence type="ECO:0000256" key="8">
    <source>
        <dbReference type="ARBA" id="ARBA00022679"/>
    </source>
</evidence>
<evidence type="ECO:0000256" key="3">
    <source>
        <dbReference type="ARBA" id="ARBA00004906"/>
    </source>
</evidence>
<dbReference type="InterPro" id="IPR054476">
    <property type="entry name" value="Ltn1_N"/>
</dbReference>
<evidence type="ECO:0000256" key="12">
    <source>
        <dbReference type="ARBA" id="ARBA00022786"/>
    </source>
</evidence>
<dbReference type="GO" id="GO:1990116">
    <property type="term" value="P:ribosome-associated ubiquitin-dependent protein catabolic process"/>
    <property type="evidence" value="ECO:0007669"/>
    <property type="project" value="UniProtKB-UniRule"/>
</dbReference>
<dbReference type="Pfam" id="PF22999">
    <property type="entry name" value="LTN1_E3_ligase_6th"/>
    <property type="match status" value="1"/>
</dbReference>
<dbReference type="Gene3D" id="3.30.40.10">
    <property type="entry name" value="Zinc/RING finger domain, C3HC4 (zinc finger)"/>
    <property type="match status" value="1"/>
</dbReference>
<evidence type="ECO:0000256" key="7">
    <source>
        <dbReference type="ARBA" id="ARBA00022490"/>
    </source>
</evidence>
<evidence type="ECO:0000256" key="16">
    <source>
        <dbReference type="RuleBase" id="RU367090"/>
    </source>
</evidence>
<dbReference type="OrthoDB" id="6108at2759"/>
<comment type="similarity">
    <text evidence="4 16">Belongs to the LTN1 family.</text>
</comment>
<dbReference type="Pfam" id="PF22958">
    <property type="entry name" value="Ltn1_1st"/>
    <property type="match status" value="1"/>
</dbReference>
<evidence type="ECO:0000256" key="10">
    <source>
        <dbReference type="ARBA" id="ARBA00022737"/>
    </source>
</evidence>
<protein>
    <recommendedName>
        <fullName evidence="6 16">E3 ubiquitin-protein ligase listerin</fullName>
        <ecNumber evidence="5 16">2.3.2.27</ecNumber>
    </recommendedName>
    <alternativeName>
        <fullName evidence="16">RING-type E3 ubiquitin transferase listerin</fullName>
    </alternativeName>
</protein>
<evidence type="ECO:0000256" key="2">
    <source>
        <dbReference type="ARBA" id="ARBA00004514"/>
    </source>
</evidence>
<proteinExistence type="inferred from homology"/>
<dbReference type="GO" id="GO:1990112">
    <property type="term" value="C:RQC complex"/>
    <property type="evidence" value="ECO:0007669"/>
    <property type="project" value="UniProtKB-UniRule"/>
</dbReference>
<evidence type="ECO:0000256" key="14">
    <source>
        <dbReference type="ARBA" id="ARBA00055150"/>
    </source>
</evidence>
<dbReference type="GO" id="GO:0072344">
    <property type="term" value="P:rescue of stalled ribosome"/>
    <property type="evidence" value="ECO:0007669"/>
    <property type="project" value="UniProtKB-UniRule"/>
</dbReference>
<dbReference type="Proteomes" id="UP000807306">
    <property type="component" value="Unassembled WGS sequence"/>
</dbReference>
<dbReference type="InterPro" id="IPR039795">
    <property type="entry name" value="LTN1/Rkr1"/>
</dbReference>
<dbReference type="PANTHER" id="PTHR12389:SF0">
    <property type="entry name" value="E3 UBIQUITIN-PROTEIN LIGASE LISTERIN"/>
    <property type="match status" value="1"/>
</dbReference>
<feature type="compositionally biased region" description="Polar residues" evidence="17">
    <location>
        <begin position="302"/>
        <end position="311"/>
    </location>
</feature>
<feature type="region of interest" description="Disordered" evidence="17">
    <location>
        <begin position="473"/>
        <end position="516"/>
    </location>
</feature>
<evidence type="ECO:0000256" key="9">
    <source>
        <dbReference type="ARBA" id="ARBA00022723"/>
    </source>
</evidence>
<dbReference type="SMART" id="SM00744">
    <property type="entry name" value="RINGv"/>
    <property type="match status" value="1"/>
</dbReference>
<dbReference type="FunFam" id="3.30.40.10:FF:000038">
    <property type="entry name" value="E3 ubiquitin-protein ligase listerin"/>
    <property type="match status" value="1"/>
</dbReference>
<keyword evidence="20" id="KW-1185">Reference proteome</keyword>
<evidence type="ECO:0000256" key="11">
    <source>
        <dbReference type="ARBA" id="ARBA00022771"/>
    </source>
</evidence>
<evidence type="ECO:0000256" key="6">
    <source>
        <dbReference type="ARBA" id="ARBA00017157"/>
    </source>
</evidence>
<evidence type="ECO:0000313" key="20">
    <source>
        <dbReference type="Proteomes" id="UP000807306"/>
    </source>
</evidence>
<dbReference type="InterPro" id="IPR001841">
    <property type="entry name" value="Znf_RING"/>
</dbReference>
<dbReference type="PROSITE" id="PS50089">
    <property type="entry name" value="ZF_RING_2"/>
    <property type="match status" value="1"/>
</dbReference>
<keyword evidence="10" id="KW-0677">Repeat</keyword>
<comment type="subunit">
    <text evidence="16">Component of the ribosome quality control complex (RQC).</text>
</comment>
<dbReference type="CDD" id="cd16491">
    <property type="entry name" value="RING-CH-C4HC3_LTN1"/>
    <property type="match status" value="1"/>
</dbReference>
<dbReference type="Pfam" id="PF23009">
    <property type="entry name" value="UBC_like"/>
    <property type="match status" value="1"/>
</dbReference>
<dbReference type="GO" id="GO:0008270">
    <property type="term" value="F:zinc ion binding"/>
    <property type="evidence" value="ECO:0007669"/>
    <property type="project" value="UniProtKB-KW"/>
</dbReference>
<evidence type="ECO:0000256" key="5">
    <source>
        <dbReference type="ARBA" id="ARBA00012483"/>
    </source>
</evidence>
<feature type="compositionally biased region" description="Polar residues" evidence="17">
    <location>
        <begin position="275"/>
        <end position="290"/>
    </location>
</feature>
<keyword evidence="9 16" id="KW-0479">Metal-binding</keyword>
<comment type="pathway">
    <text evidence="3 16">Protein modification; protein ubiquitination.</text>
</comment>
<gene>
    <name evidence="19" type="ORF">CPB83DRAFT_859007</name>
</gene>
<dbReference type="SUPFAM" id="SSF57850">
    <property type="entry name" value="RING/U-box"/>
    <property type="match status" value="1"/>
</dbReference>
<comment type="subcellular location">
    <subcellularLocation>
        <location evidence="2">Cytoplasm</location>
        <location evidence="2">Cytosol</location>
    </subcellularLocation>
</comment>
<accession>A0A9P6EAX8</accession>
<evidence type="ECO:0000256" key="13">
    <source>
        <dbReference type="ARBA" id="ARBA00022833"/>
    </source>
</evidence>
<dbReference type="InterPro" id="IPR054477">
    <property type="entry name" value="LTN1_E3_ligase_6th"/>
</dbReference>
<evidence type="ECO:0000256" key="1">
    <source>
        <dbReference type="ARBA" id="ARBA00000900"/>
    </source>
</evidence>
<dbReference type="InterPro" id="IPR013083">
    <property type="entry name" value="Znf_RING/FYVE/PHD"/>
</dbReference>
<feature type="region of interest" description="Disordered" evidence="17">
    <location>
        <begin position="1"/>
        <end position="48"/>
    </location>
</feature>
<feature type="region of interest" description="Disordered" evidence="17">
    <location>
        <begin position="275"/>
        <end position="340"/>
    </location>
</feature>
<feature type="compositionally biased region" description="Polar residues" evidence="17">
    <location>
        <begin position="1"/>
        <end position="13"/>
    </location>
</feature>
<dbReference type="Pfam" id="PF13639">
    <property type="entry name" value="zf-RING_2"/>
    <property type="match status" value="1"/>
</dbReference>
<feature type="compositionally biased region" description="Acidic residues" evidence="17">
    <location>
        <begin position="482"/>
        <end position="498"/>
    </location>
</feature>
<dbReference type="GO" id="GO:0043023">
    <property type="term" value="F:ribosomal large subunit binding"/>
    <property type="evidence" value="ECO:0007669"/>
    <property type="project" value="TreeGrafter"/>
</dbReference>
<dbReference type="SMART" id="SM01197">
    <property type="entry name" value="FANCL_C"/>
    <property type="match status" value="1"/>
</dbReference>
<keyword evidence="13 16" id="KW-0862">Zinc</keyword>
<organism evidence="19 20">
    <name type="scientific">Crepidotus variabilis</name>
    <dbReference type="NCBI Taxonomy" id="179855"/>
    <lineage>
        <taxon>Eukaryota</taxon>
        <taxon>Fungi</taxon>
        <taxon>Dikarya</taxon>
        <taxon>Basidiomycota</taxon>
        <taxon>Agaricomycotina</taxon>
        <taxon>Agaricomycetes</taxon>
        <taxon>Agaricomycetidae</taxon>
        <taxon>Agaricales</taxon>
        <taxon>Agaricineae</taxon>
        <taxon>Crepidotaceae</taxon>
        <taxon>Crepidotus</taxon>
    </lineage>
</organism>
<dbReference type="PANTHER" id="PTHR12389">
    <property type="entry name" value="ZINC FINGER PROTEIN 294"/>
    <property type="match status" value="1"/>
</dbReference>
<dbReference type="InterPro" id="IPR054478">
    <property type="entry name" value="LTN1_UBC"/>
</dbReference>
<reference evidence="19" key="1">
    <citation type="submission" date="2020-11" db="EMBL/GenBank/DDBJ databases">
        <authorList>
            <consortium name="DOE Joint Genome Institute"/>
            <person name="Ahrendt S."/>
            <person name="Riley R."/>
            <person name="Andreopoulos W."/>
            <person name="Labutti K."/>
            <person name="Pangilinan J."/>
            <person name="Ruiz-Duenas F.J."/>
            <person name="Barrasa J.M."/>
            <person name="Sanchez-Garcia M."/>
            <person name="Camarero S."/>
            <person name="Miyauchi S."/>
            <person name="Serrano A."/>
            <person name="Linde D."/>
            <person name="Babiker R."/>
            <person name="Drula E."/>
            <person name="Ayuso-Fernandez I."/>
            <person name="Pacheco R."/>
            <person name="Padilla G."/>
            <person name="Ferreira P."/>
            <person name="Barriuso J."/>
            <person name="Kellner H."/>
            <person name="Castanera R."/>
            <person name="Alfaro M."/>
            <person name="Ramirez L."/>
            <person name="Pisabarro A.G."/>
            <person name="Kuo A."/>
            <person name="Tritt A."/>
            <person name="Lipzen A."/>
            <person name="He G."/>
            <person name="Yan M."/>
            <person name="Ng V."/>
            <person name="Cullen D."/>
            <person name="Martin F."/>
            <person name="Rosso M.-N."/>
            <person name="Henrissat B."/>
            <person name="Hibbett D."/>
            <person name="Martinez A.T."/>
            <person name="Grigoriev I.V."/>
        </authorList>
    </citation>
    <scope>NUCLEOTIDE SEQUENCE</scope>
    <source>
        <strain evidence="19">CBS 506.95</strain>
    </source>
</reference>
<keyword evidence="7" id="KW-0963">Cytoplasm</keyword>
<comment type="function">
    <text evidence="16">E3 ubiquitin-protein ligase. Component of the ribosome quality control complex (RQC), a ribosome-associated complex that mediates ubiquitination and extraction of incompletely synthesized nascent chains for proteasomal degradation.</text>
</comment>
<dbReference type="EMBL" id="MU157880">
    <property type="protein sequence ID" value="KAF9525727.1"/>
    <property type="molecule type" value="Genomic_DNA"/>
</dbReference>
<dbReference type="EC" id="2.3.2.27" evidence="5 16"/>
<evidence type="ECO:0000313" key="19">
    <source>
        <dbReference type="EMBL" id="KAF9525727.1"/>
    </source>
</evidence>
<dbReference type="InterPro" id="IPR039804">
    <property type="entry name" value="RING-CH-C4HC3_LTN1"/>
</dbReference>
<feature type="domain" description="RING-type" evidence="18">
    <location>
        <begin position="1883"/>
        <end position="1930"/>
    </location>
</feature>
<comment type="function">
    <text evidence="14">E3 ubiquitin-protein ligase component of the ribosome quality control complex (RQC), a ribosome-associated complex that mediates ubiquitination and extraction of incompletely synthesized nascent chains for proteasomal degradation. Mediates ubiquitination of proteins derived from mRNAs lacking stop codons (non-stop proteins) and other translation arrest products induced by poly-lysine sequences and tandem rare codons. Ubiquitination leads to CDC48 recruitment for extraction and degradation of the incomplete translation product. May indirectly play a role in chromatin function and transcription.</text>
</comment>
<comment type="caution">
    <text evidence="19">The sequence shown here is derived from an EMBL/GenBank/DDBJ whole genome shotgun (WGS) entry which is preliminary data.</text>
</comment>
<dbReference type="GO" id="GO:0005829">
    <property type="term" value="C:cytosol"/>
    <property type="evidence" value="ECO:0007669"/>
    <property type="project" value="UniProtKB-SubCell"/>
</dbReference>
<evidence type="ECO:0000256" key="15">
    <source>
        <dbReference type="PROSITE-ProRule" id="PRU00175"/>
    </source>
</evidence>
<keyword evidence="11 15" id="KW-0863">Zinc-finger</keyword>
<name>A0A9P6EAX8_9AGAR</name>
<keyword evidence="8 16" id="KW-0808">Transferase</keyword>
<evidence type="ECO:0000256" key="17">
    <source>
        <dbReference type="SAM" id="MobiDB-lite"/>
    </source>
</evidence>
<evidence type="ECO:0000259" key="18">
    <source>
        <dbReference type="PROSITE" id="PS50089"/>
    </source>
</evidence>
<sequence>MVKGNPKSSASSGTRKKHAKKQQRDAPEDVSSSPSKGSTKGSKGVKKNKELKVKMYIPPIKPAPVQRDPLETTGLGRTLPPELAVVLRSLAKKASVTKTRALEDLQSNWIDHCIAGDERDVKIWALMEMVPVWLHHIPTLFLSPSRRVRLLASNVNAALLAIPEVGQQITEFLRLTASETQIENILGTWLLAANDLDRQVNGVAKKSWDEFIVIERPTRSEILDPARGTGSKITVDATTLSSINSFIQRTALDPSGIYFYFNPIAPSVPLSIVHPSQNKKGANTPSTQNKGKGGIAGKGTSKGASTLQSYAATPRSIGGDETPRTSGSSKGDDQEESEADRKARLRIGALGGAKWLLGHSIKSQETSESSDNIYANPALWTSLNIRPRSPWLEESDIESFGYAQPGVRKAAWGLVLALLNSAEDALPADVQSALGTAILRSAWIETDMLVQGAMWQPLLVFVQKYPQSWLQEADAAAGNAEDNTEDSDDKSVEGDEVEAGPLTAPSEQNKEPSKEPSIPQAYLEYLDFLSSGCQGSPIQGFPTVVLILSTIPDSILFASPASSASSDLEPSPSESSSDPPSVFFDSLWLALSSRSLSSLNRSKTHAALLSALLECLIFLVRKIQKSRHDVSTSNTTKPSLDDVFEERLVTKQLRKIWIELGSSNLKVEPHVAATQMASSIQKWFGMNEQLGGLAWGVITEQLRETACSTDKDLLARGSKLVSTSLKVFEDAFSKEERTPSLKNDLDKLLQEVLKVEVGRIQDALVISDQANEGIETQVQLDLLVDLTEAFKAKLWVSEESTSILDPLLVTHAYNLLKVSNSGLQLLLSYFSHRNDHTKCLSAWHSLLDGLASGSSSIASSSSPSQVSIDAKTTKTLLSAVKRSQLPTYLRPKANELDGLVGAELQNVLANPMTHGRAEDVAILEDVLGAADYFISPDAFGAFLEVITATSTSCVFKLLKEGPEAETVAILDMATTMIQVISEHLLLQSDVHNELLRKLMPSIFIHAYLIPSYLGSEDTDDAPLESHTTPIAKRLWVDWAKNPTVSPKLKEDVMRDLKENLKALVRDTQYHLSPRDLIQLITGSPLGIHINFLKDVFPSQTMLGANLDSLYSDLIDPTAGVLDDTLPAKRSQPRTQLNPATLVEHDRKGFSSYARVVDGILYLFLEDRQLAKQNIWALRHLVALSLYARDLLDSGMTTGSWSPVFDTALVRSEDLLELNGNIKKLSVYVFNSMAEHGLLWRKDVVDNLLGGKTRSEAYSPPQNLLWDLIDISRKSDSVRDTRVLKVVLESVLASSYEDGLEANEGDQWVMLAKKFEKTAPQTSISIVSVLSSSGAELPKLDRYRNELAASLLGIKPHSMSTAALVTLRTLAASAPPPDSDIVFLPTPRAVNVVKSLQSWILAEDDGDEEDADMDEEIESIMLSIFVHIAPILQGVLGSHWPFMFDVLEGVLDRVCCEDIGNKNSDGDEEGLRLVALARGLRLVVVLEDLSKRNKTLMDEWKDRRTNVFTMIKDSTVLLLDYSESLSAPLSTVRHLILTILRNIPSNLIDEGTLPKMVHLLQDSSTQVQKTAYIILQKAAKTRTEHFVIEAGVDTEDVVKPILPSELVDIVMRDVWLGDGGEGEGHGSSNVFAYLLGWMLIFDSFADASFKVRYGYIQQLRDMNVVVEYFIPFLLRMLQLDQGVPSKAFKLGIWGVNAFYINLYEPGRPHSLPVLTAHIYYRALLTIPSLINSWILDCKDRQLTNGVTTYTSMYFSPVLVKAELEHVRTHAVDDKLADESLSIKVTSTNPGGTGAAAIASKTNEVIAAYSVDEHQLEIRIRIPSDWPLHRAEVKDVKRVGVDENKWRAWVLGVQQTMWAHNGRIIDGLELFKKNVTLHFEGQVECAICYSIISVMDGSLPKKPCKTCKNRFHASCLYKWFNTSHSSSCPLCRSDII</sequence>